<keyword evidence="1" id="KW-0118">Viral capsid assembly</keyword>
<keyword evidence="3" id="KW-0231">Viral genome packaging</keyword>
<keyword evidence="2" id="KW-1171">Viral genome ejection through host cell envelope</keyword>
<protein>
    <submittedName>
        <fullName evidence="5">Portal protein</fullName>
    </submittedName>
</protein>
<evidence type="ECO:0000256" key="1">
    <source>
        <dbReference type="ARBA" id="ARBA00022950"/>
    </source>
</evidence>
<dbReference type="EMBL" id="BK016234">
    <property type="protein sequence ID" value="DAG03678.1"/>
    <property type="molecule type" value="Genomic_DNA"/>
</dbReference>
<dbReference type="InterPro" id="IPR006944">
    <property type="entry name" value="Phage/GTA_portal"/>
</dbReference>
<name>A0A8S5VAF1_9CAUD</name>
<feature type="region of interest" description="Disordered" evidence="4">
    <location>
        <begin position="385"/>
        <end position="405"/>
    </location>
</feature>
<keyword evidence="2" id="KW-1162">Viral penetration into host cytoplasm</keyword>
<organism evidence="5">
    <name type="scientific">Siphoviridae sp. ct6bU4</name>
    <dbReference type="NCBI Taxonomy" id="2825344"/>
    <lineage>
        <taxon>Viruses</taxon>
        <taxon>Duplodnaviria</taxon>
        <taxon>Heunggongvirae</taxon>
        <taxon>Uroviricota</taxon>
        <taxon>Caudoviricetes</taxon>
    </lineage>
</organism>
<evidence type="ECO:0000313" key="5">
    <source>
        <dbReference type="EMBL" id="DAG03678.1"/>
    </source>
</evidence>
<dbReference type="NCBIfam" id="TIGR01537">
    <property type="entry name" value="portal_HK97"/>
    <property type="match status" value="1"/>
</dbReference>
<evidence type="ECO:0000256" key="4">
    <source>
        <dbReference type="SAM" id="MobiDB-lite"/>
    </source>
</evidence>
<evidence type="ECO:0000256" key="3">
    <source>
        <dbReference type="ARBA" id="ARBA00023219"/>
    </source>
</evidence>
<accession>A0A8S5VAF1</accession>
<sequence length="486" mass="54312">MGREVVVTTPGVGVSAEPLNLTVEQMWRTQPHLRTVVDFLARNVAHLGLHSFRTDGNDRVRDRDSLVASLMRRPNQHMTTYELVYDLVGNLALHNRAYWFVYESAESPSGWCIQPFPASWVKTSYGTYWEPKHYVVSPPDSPDKAVKFKPENVLAFEGWNPLPGKDSSPVETLRLTLEEQYHARKHRTQVWRRAGRVGGYITRPVDAPRWDNQDRRRFLKMFEEFTREGSRTGGTPIFEEGMRLETAEFNSANAEWAESVKLSLVTVAQVFQVNPVMVGVLDNANYSNAKEFSKSLYTNTLGPLIRQIEQRLNTFLLPMVGVDSGSHLLEFNIEEKLRGSFEEQAAVASSAVGAPYMTRNELRRMNNLPAIEGGDALVTPLNLDTESVSRETDGGSDVSDDVSRETSKIELPAAAKAVLLSHGERARRVIAAKGDSERLRGRLARELADDLADFPDLAVKSASLSTEYAGLSEKLLDSEGGVSRET</sequence>
<keyword evidence="1" id="KW-1188">Viral release from host cell</keyword>
<reference evidence="5" key="1">
    <citation type="journal article" date="2021" name="Proc. Natl. Acad. Sci. U.S.A.">
        <title>A Catalog of Tens of Thousands of Viruses from Human Metagenomes Reveals Hidden Associations with Chronic Diseases.</title>
        <authorList>
            <person name="Tisza M.J."/>
            <person name="Buck C.B."/>
        </authorList>
    </citation>
    <scope>NUCLEOTIDE SEQUENCE</scope>
    <source>
        <strain evidence="5">Ct6bU4</strain>
    </source>
</reference>
<dbReference type="InterPro" id="IPR006427">
    <property type="entry name" value="Portal_HK97"/>
</dbReference>
<proteinExistence type="predicted"/>
<keyword evidence="2" id="KW-1160">Virus entry into host cell</keyword>
<dbReference type="Pfam" id="PF04860">
    <property type="entry name" value="Phage_portal"/>
    <property type="match status" value="1"/>
</dbReference>
<evidence type="ECO:0000256" key="2">
    <source>
        <dbReference type="ARBA" id="ARBA00023009"/>
    </source>
</evidence>